<sequence length="456" mass="46769">MQSPASVLQAPRLNRNAGAMTDQTAARPFGFWMATALVVGSMIGSGIFVLPAQLAPFGASGAAAWLIAVAGALVLGGVLTRLAAAFPDASGVVAISGSVLGPLAGVLLGWSYWVGVWATNAIIAITAVNYLGTFLPALTATPLAGALSATGLLWLLTLNNLGGARAAGRFQLVTTVLKLLPLLAVVLILAGLAAQGGAQFRAHPHAPFAIGQVAPALALVFFALIGFETASVAAERVRDPARNVGRATMTGLVVTSLFYLLICTGVIYAMPQATIAASPAPVALFVETFWGRTAGLTVAAFAVIAAVGSLNGWVLMQGELPLGMARAGLLPRWFARVSRRDVPVRALLVSSVLASILILSNATRGGAGLLDFMLRLTAAATLWIFLGGCIAALVAGIGRLLATIGLAFTLWTLWGAGWDAIAWGLALMLTALPLYWLRPRGDPVAAAPADPLTSPS</sequence>
<dbReference type="Pfam" id="PF13520">
    <property type="entry name" value="AA_permease_2"/>
    <property type="match status" value="1"/>
</dbReference>
<proteinExistence type="inferred from homology"/>
<keyword evidence="11" id="KW-1185">Reference proteome</keyword>
<evidence type="ECO:0000256" key="7">
    <source>
        <dbReference type="ARBA" id="ARBA00023136"/>
    </source>
</evidence>
<evidence type="ECO:0000256" key="6">
    <source>
        <dbReference type="ARBA" id="ARBA00022989"/>
    </source>
</evidence>
<dbReference type="AlphaFoldDB" id="A0A245ZGJ6"/>
<evidence type="ECO:0000256" key="9">
    <source>
        <dbReference type="SAM" id="Phobius"/>
    </source>
</evidence>
<evidence type="ECO:0000256" key="5">
    <source>
        <dbReference type="ARBA" id="ARBA00022692"/>
    </source>
</evidence>
<evidence type="ECO:0000256" key="8">
    <source>
        <dbReference type="ARBA" id="ARBA00045636"/>
    </source>
</evidence>
<comment type="similarity">
    <text evidence="2">Belongs to the amino acid-polyamine-organocation (APC) superfamily. Basic amino acid/polyamine antiporter (APA) (TC 2.A.3.2) family.</text>
</comment>
<dbReference type="GO" id="GO:0022857">
    <property type="term" value="F:transmembrane transporter activity"/>
    <property type="evidence" value="ECO:0007669"/>
    <property type="project" value="InterPro"/>
</dbReference>
<feature type="transmembrane region" description="Helical" evidence="9">
    <location>
        <begin position="62"/>
        <end position="84"/>
    </location>
</feature>
<comment type="caution">
    <text evidence="10">The sequence shown here is derived from an EMBL/GenBank/DDBJ whole genome shotgun (WGS) entry which is preliminary data.</text>
</comment>
<dbReference type="PANTHER" id="PTHR42770:SF18">
    <property type="entry name" value="ARGININE_AGMATINE ANTIPORTER"/>
    <property type="match status" value="1"/>
</dbReference>
<keyword evidence="7 9" id="KW-0472">Membrane</keyword>
<comment type="subcellular location">
    <subcellularLocation>
        <location evidence="1">Cell membrane</location>
        <topology evidence="1">Multi-pass membrane protein</topology>
    </subcellularLocation>
</comment>
<feature type="transmembrane region" description="Helical" evidence="9">
    <location>
        <begin position="170"/>
        <end position="194"/>
    </location>
</feature>
<dbReference type="PANTHER" id="PTHR42770">
    <property type="entry name" value="AMINO ACID TRANSPORTER-RELATED"/>
    <property type="match status" value="1"/>
</dbReference>
<dbReference type="InterPro" id="IPR050367">
    <property type="entry name" value="APC_superfamily"/>
</dbReference>
<evidence type="ECO:0000256" key="2">
    <source>
        <dbReference type="ARBA" id="ARBA00008220"/>
    </source>
</evidence>
<feature type="transmembrane region" description="Helical" evidence="9">
    <location>
        <begin position="289"/>
        <end position="316"/>
    </location>
</feature>
<feature type="transmembrane region" description="Helical" evidence="9">
    <location>
        <begin position="29"/>
        <end position="50"/>
    </location>
</feature>
<dbReference type="GO" id="GO:0005886">
    <property type="term" value="C:plasma membrane"/>
    <property type="evidence" value="ECO:0007669"/>
    <property type="project" value="UniProtKB-SubCell"/>
</dbReference>
<feature type="transmembrane region" description="Helical" evidence="9">
    <location>
        <begin position="206"/>
        <end position="227"/>
    </location>
</feature>
<keyword evidence="5 9" id="KW-0812">Transmembrane</keyword>
<organism evidence="10 11">
    <name type="scientific">Sphingomonas dokdonensis</name>
    <dbReference type="NCBI Taxonomy" id="344880"/>
    <lineage>
        <taxon>Bacteria</taxon>
        <taxon>Pseudomonadati</taxon>
        <taxon>Pseudomonadota</taxon>
        <taxon>Alphaproteobacteria</taxon>
        <taxon>Sphingomonadales</taxon>
        <taxon>Sphingomonadaceae</taxon>
        <taxon>Sphingomonas</taxon>
    </lineage>
</organism>
<evidence type="ECO:0000313" key="11">
    <source>
        <dbReference type="Proteomes" id="UP000197290"/>
    </source>
</evidence>
<comment type="function">
    <text evidence="8">Major component of the acid-resistance (AR) system allowing enteric pathogens to survive the acidic environment in the stomach. Exchanges extracellular arginine for its intracellular decarboxylation product agmatine (Agm) thereby expelling intracellular protons. Probably undergoes several conformational states in order to translocate the substrate across the membrane; keeps the substrate accessible to only 1 side of the membrane at a time by opening and closing 3 membrane-internal gates.</text>
</comment>
<keyword evidence="6 9" id="KW-1133">Transmembrane helix</keyword>
<feature type="transmembrane region" description="Helical" evidence="9">
    <location>
        <begin position="420"/>
        <end position="437"/>
    </location>
</feature>
<name>A0A245ZGJ6_9SPHN</name>
<keyword evidence="4" id="KW-1003">Cell membrane</keyword>
<evidence type="ECO:0000256" key="4">
    <source>
        <dbReference type="ARBA" id="ARBA00022475"/>
    </source>
</evidence>
<gene>
    <name evidence="10" type="primary">adiC</name>
    <name evidence="10" type="ORF">SPDO_26900</name>
</gene>
<feature type="transmembrane region" description="Helical" evidence="9">
    <location>
        <begin position="91"/>
        <end position="113"/>
    </location>
</feature>
<evidence type="ECO:0000256" key="3">
    <source>
        <dbReference type="ARBA" id="ARBA00021069"/>
    </source>
</evidence>
<feature type="transmembrane region" description="Helical" evidence="9">
    <location>
        <begin position="372"/>
        <end position="390"/>
    </location>
</feature>
<accession>A0A245ZGJ6</accession>
<dbReference type="InterPro" id="IPR002293">
    <property type="entry name" value="AA/rel_permease1"/>
</dbReference>
<dbReference type="PIRSF" id="PIRSF006060">
    <property type="entry name" value="AA_transporter"/>
    <property type="match status" value="1"/>
</dbReference>
<dbReference type="Gene3D" id="1.20.1740.10">
    <property type="entry name" value="Amino acid/polyamine transporter I"/>
    <property type="match status" value="1"/>
</dbReference>
<dbReference type="Proteomes" id="UP000197290">
    <property type="component" value="Unassembled WGS sequence"/>
</dbReference>
<feature type="transmembrane region" description="Helical" evidence="9">
    <location>
        <begin position="247"/>
        <end position="269"/>
    </location>
</feature>
<feature type="transmembrane region" description="Helical" evidence="9">
    <location>
        <begin position="342"/>
        <end position="360"/>
    </location>
</feature>
<dbReference type="EMBL" id="NBBI01000005">
    <property type="protein sequence ID" value="OWK28854.1"/>
    <property type="molecule type" value="Genomic_DNA"/>
</dbReference>
<evidence type="ECO:0000313" key="10">
    <source>
        <dbReference type="EMBL" id="OWK28854.1"/>
    </source>
</evidence>
<reference evidence="10 11" key="1">
    <citation type="submission" date="2017-03" db="EMBL/GenBank/DDBJ databases">
        <title>Genome sequence of Sphingomonas dokdonensis DSM 21029.</title>
        <authorList>
            <person name="Poehlein A."/>
            <person name="Wuebbeler J.H."/>
            <person name="Steinbuechel A."/>
            <person name="Daniel R."/>
        </authorList>
    </citation>
    <scope>NUCLEOTIDE SEQUENCE [LARGE SCALE GENOMIC DNA]</scope>
    <source>
        <strain evidence="10 11">DSM 21029</strain>
    </source>
</reference>
<feature type="transmembrane region" description="Helical" evidence="9">
    <location>
        <begin position="133"/>
        <end position="158"/>
    </location>
</feature>
<evidence type="ECO:0000256" key="1">
    <source>
        <dbReference type="ARBA" id="ARBA00004651"/>
    </source>
</evidence>
<protein>
    <recommendedName>
        <fullName evidence="3">Arginine/agmatine antiporter</fullName>
    </recommendedName>
</protein>